<dbReference type="Proteomes" id="UP000008363">
    <property type="component" value="Unassembled WGS sequence"/>
</dbReference>
<evidence type="ECO:0000313" key="3">
    <source>
        <dbReference type="EMBL" id="GAB90386.1"/>
    </source>
</evidence>
<gene>
    <name evidence="3" type="ORF">GORHZ_102_00130</name>
</gene>
<evidence type="ECO:0000256" key="2">
    <source>
        <dbReference type="SAM" id="Phobius"/>
    </source>
</evidence>
<dbReference type="EMBL" id="BAHC01000102">
    <property type="protein sequence ID" value="GAB90386.1"/>
    <property type="molecule type" value="Genomic_DNA"/>
</dbReference>
<dbReference type="AlphaFoldDB" id="K6W9F7"/>
<organism evidence="3 4">
    <name type="scientific">Gordonia rhizosphera NBRC 16068</name>
    <dbReference type="NCBI Taxonomy" id="1108045"/>
    <lineage>
        <taxon>Bacteria</taxon>
        <taxon>Bacillati</taxon>
        <taxon>Actinomycetota</taxon>
        <taxon>Actinomycetes</taxon>
        <taxon>Mycobacteriales</taxon>
        <taxon>Gordoniaceae</taxon>
        <taxon>Gordonia</taxon>
    </lineage>
</organism>
<keyword evidence="2" id="KW-1133">Transmembrane helix</keyword>
<feature type="region of interest" description="Disordered" evidence="1">
    <location>
        <begin position="58"/>
        <end position="169"/>
    </location>
</feature>
<feature type="compositionally biased region" description="Pro residues" evidence="1">
    <location>
        <begin position="105"/>
        <end position="114"/>
    </location>
</feature>
<evidence type="ECO:0008006" key="5">
    <source>
        <dbReference type="Google" id="ProtNLM"/>
    </source>
</evidence>
<dbReference type="STRING" id="1108045.GORHZ_102_00130"/>
<keyword evidence="2" id="KW-0472">Membrane</keyword>
<feature type="transmembrane region" description="Helical" evidence="2">
    <location>
        <begin position="29"/>
        <end position="48"/>
    </location>
</feature>
<dbReference type="RefSeq" id="WP_006333139.1">
    <property type="nucleotide sequence ID" value="NZ_BAHC01000102.1"/>
</dbReference>
<feature type="compositionally biased region" description="Low complexity" evidence="1">
    <location>
        <begin position="89"/>
        <end position="104"/>
    </location>
</feature>
<dbReference type="OrthoDB" id="4380815at2"/>
<reference evidence="3 4" key="1">
    <citation type="submission" date="2012-08" db="EMBL/GenBank/DDBJ databases">
        <title>Whole genome shotgun sequence of Gordonia rhizosphera NBRC 16068.</title>
        <authorList>
            <person name="Takarada H."/>
            <person name="Isaki S."/>
            <person name="Hosoyama A."/>
            <person name="Tsuchikane K."/>
            <person name="Katsumata H."/>
            <person name="Baba S."/>
            <person name="Ohji S."/>
            <person name="Yamazaki S."/>
            <person name="Fujita N."/>
        </authorList>
    </citation>
    <scope>NUCLEOTIDE SEQUENCE [LARGE SCALE GENOMIC DNA]</scope>
    <source>
        <strain evidence="3 4">NBRC 16068</strain>
    </source>
</reference>
<protein>
    <recommendedName>
        <fullName evidence="5">Transmembrane protein</fullName>
    </recommendedName>
</protein>
<keyword evidence="4" id="KW-1185">Reference proteome</keyword>
<keyword evidence="2" id="KW-0812">Transmembrane</keyword>
<proteinExistence type="predicted"/>
<sequence>MLTLALAATLVGFVLLVLGLVTGTLWLAIACIVVSLVGVGFLLADVLGSSRRGAERPLSDFLTTEKASGNSERVERQPAPTPGESDSSAAHPGEAAPDEAAAPAPGEPTAPPVPDGDLSDYLRSVGGVDEAAPAPGRHETSGDTTGFRAPSSGHTAHSHRAPDEPGEGT</sequence>
<evidence type="ECO:0000256" key="1">
    <source>
        <dbReference type="SAM" id="MobiDB-lite"/>
    </source>
</evidence>
<evidence type="ECO:0000313" key="4">
    <source>
        <dbReference type="Proteomes" id="UP000008363"/>
    </source>
</evidence>
<comment type="caution">
    <text evidence="3">The sequence shown here is derived from an EMBL/GenBank/DDBJ whole genome shotgun (WGS) entry which is preliminary data.</text>
</comment>
<name>K6W9F7_9ACTN</name>
<accession>K6W9F7</accession>
<feature type="compositionally biased region" description="Polar residues" evidence="1">
    <location>
        <begin position="61"/>
        <end position="71"/>
    </location>
</feature>
<dbReference type="eggNOG" id="ENOG50343II">
    <property type="taxonomic scope" value="Bacteria"/>
</dbReference>